<proteinExistence type="predicted"/>
<dbReference type="Pfam" id="PF15593">
    <property type="entry name" value="Imm42"/>
    <property type="match status" value="1"/>
</dbReference>
<sequence length="166" mass="18989">MIYGKPYEFSIFYDLLEETADGYWKHGIFLFFIEDKIYPSKGSNYTLTMAIGYLKDSYQEIIDCLSKGLDLTMNDEMLFATLAHSHGMIIDSDPDDFELPDMEKIGVFLSPLEVVDAGFYLFYYPKDNDEEYLIYSPDYGKTVRKAIFSRGVVSAVLAQLPAINSI</sequence>
<dbReference type="AlphaFoldDB" id="A0A1I4Z757"/>
<dbReference type="EMBL" id="FOVG01000001">
    <property type="protein sequence ID" value="SFN46112.1"/>
    <property type="molecule type" value="Genomic_DNA"/>
</dbReference>
<evidence type="ECO:0000313" key="1">
    <source>
        <dbReference type="EMBL" id="SFN46112.1"/>
    </source>
</evidence>
<name>A0A1I4Z757_9GAMM</name>
<keyword evidence="2" id="KW-1185">Reference proteome</keyword>
<reference evidence="2" key="1">
    <citation type="submission" date="2016-10" db="EMBL/GenBank/DDBJ databases">
        <authorList>
            <person name="Varghese N."/>
            <person name="Submissions S."/>
        </authorList>
    </citation>
    <scope>NUCLEOTIDE SEQUENCE [LARGE SCALE GENOMIC DNA]</scope>
    <source>
        <strain evidence="2">OV426</strain>
    </source>
</reference>
<protein>
    <submittedName>
        <fullName evidence="1">Immunity protein 42</fullName>
    </submittedName>
</protein>
<evidence type="ECO:0000313" key="2">
    <source>
        <dbReference type="Proteomes" id="UP000198968"/>
    </source>
</evidence>
<gene>
    <name evidence="1" type="ORF">SAMN05428971_1504</name>
</gene>
<dbReference type="Proteomes" id="UP000198968">
    <property type="component" value="Unassembled WGS sequence"/>
</dbReference>
<accession>A0A1I4Z757</accession>
<organism evidence="1 2">
    <name type="scientific">Candidatus Pantoea varia</name>
    <dbReference type="NCBI Taxonomy" id="1881036"/>
    <lineage>
        <taxon>Bacteria</taxon>
        <taxon>Pseudomonadati</taxon>
        <taxon>Pseudomonadota</taxon>
        <taxon>Gammaproteobacteria</taxon>
        <taxon>Enterobacterales</taxon>
        <taxon>Erwiniaceae</taxon>
        <taxon>Pantoea</taxon>
    </lineage>
</organism>
<dbReference type="InterPro" id="IPR028958">
    <property type="entry name" value="Imm42"/>
</dbReference>